<organism evidence="2 3">
    <name type="scientific">Caballeronia novacaledonica</name>
    <dbReference type="NCBI Taxonomy" id="1544861"/>
    <lineage>
        <taxon>Bacteria</taxon>
        <taxon>Pseudomonadati</taxon>
        <taxon>Pseudomonadota</taxon>
        <taxon>Betaproteobacteria</taxon>
        <taxon>Burkholderiales</taxon>
        <taxon>Burkholderiaceae</taxon>
        <taxon>Caballeronia</taxon>
    </lineage>
</organism>
<evidence type="ECO:0000313" key="2">
    <source>
        <dbReference type="EMBL" id="GJH30911.1"/>
    </source>
</evidence>
<proteinExistence type="predicted"/>
<dbReference type="InterPro" id="IPR036178">
    <property type="entry name" value="Formintransfe-cycloase-like_sf"/>
</dbReference>
<gene>
    <name evidence="2" type="ORF">CBA19CS42_40365</name>
</gene>
<evidence type="ECO:0000259" key="1">
    <source>
        <dbReference type="Pfam" id="PF04961"/>
    </source>
</evidence>
<accession>A0AA37IPY4</accession>
<dbReference type="EMBL" id="BPUS01000051">
    <property type="protein sequence ID" value="GJH30911.1"/>
    <property type="molecule type" value="Genomic_DNA"/>
</dbReference>
<dbReference type="GO" id="GO:0003824">
    <property type="term" value="F:catalytic activity"/>
    <property type="evidence" value="ECO:0007669"/>
    <property type="project" value="InterPro"/>
</dbReference>
<dbReference type="Proteomes" id="UP001055111">
    <property type="component" value="Unassembled WGS sequence"/>
</dbReference>
<dbReference type="AlphaFoldDB" id="A0AA37IPY4"/>
<dbReference type="Pfam" id="PF04961">
    <property type="entry name" value="FTCD_C"/>
    <property type="match status" value="1"/>
</dbReference>
<dbReference type="RefSeq" id="WP_238218437.1">
    <property type="nucleotide sequence ID" value="NZ_BPUS01000051.1"/>
</dbReference>
<dbReference type="Gene3D" id="1.20.120.680">
    <property type="entry name" value="Formiminotetrahydrofolate cyclodeaminase monomer, up-and-down helical bundle"/>
    <property type="match status" value="1"/>
</dbReference>
<evidence type="ECO:0000313" key="3">
    <source>
        <dbReference type="Proteomes" id="UP001055111"/>
    </source>
</evidence>
<dbReference type="SUPFAM" id="SSF101262">
    <property type="entry name" value="Methenyltetrahydrofolate cyclohydrolase-like"/>
    <property type="match status" value="1"/>
</dbReference>
<feature type="domain" description="Cyclodeaminase/cyclohydrolase" evidence="1">
    <location>
        <begin position="17"/>
        <end position="194"/>
    </location>
</feature>
<dbReference type="InterPro" id="IPR007044">
    <property type="entry name" value="Cyclodeamin/CycHdrlase"/>
</dbReference>
<reference evidence="2" key="1">
    <citation type="submission" date="2022-09" db="EMBL/GenBank/DDBJ databases">
        <title>Isolation and characterization of 3-chlorobenzoate degrading bacteria from soils in Shizuoka.</title>
        <authorList>
            <person name="Ifat A."/>
            <person name="Ogawa N."/>
            <person name="Kimbara K."/>
            <person name="Moriuchi R."/>
            <person name="Dohra H."/>
            <person name="Shintani M."/>
        </authorList>
    </citation>
    <scope>NUCLEOTIDE SEQUENCE</scope>
    <source>
        <strain evidence="2">19CS4-2</strain>
    </source>
</reference>
<protein>
    <recommendedName>
        <fullName evidence="1">Cyclodeaminase/cyclohydrolase domain-containing protein</fullName>
    </recommendedName>
</protein>
<name>A0AA37IPY4_9BURK</name>
<sequence>MDDLLSHDTALLAQPANQLLDAFGAGQASPGSGSAAAMYGLLAVKLIRTVCLKSLEKTTDREIIASLGHILKQLEATEPALVSLFEKDAREFHEIVRLRMERDAVRNPDERSVLARRANELLETATDNTFEIVDLCLPLINHGVTVFEYGWKAVRGDSGAAISGAIAAVTSGLFIVNLNIKGLKGRNYAMNNINRCAQQSADLQLKHSTALGCLASLNFEAVTSVDEQASESVQLPLFQTEGRASSSD</sequence>
<comment type="caution">
    <text evidence="2">The sequence shown here is derived from an EMBL/GenBank/DDBJ whole genome shotgun (WGS) entry which is preliminary data.</text>
</comment>